<reference evidence="1" key="1">
    <citation type="submission" date="2016-10" db="EMBL/GenBank/DDBJ databases">
        <title>Sequence of Gallionella enrichment culture.</title>
        <authorList>
            <person name="Poehlein A."/>
            <person name="Muehling M."/>
            <person name="Daniel R."/>
        </authorList>
    </citation>
    <scope>NUCLEOTIDE SEQUENCE</scope>
</reference>
<accession>A0A1J5QDX2</accession>
<dbReference type="EMBL" id="MLJW01001464">
    <property type="protein sequence ID" value="OIQ78124.1"/>
    <property type="molecule type" value="Genomic_DNA"/>
</dbReference>
<proteinExistence type="predicted"/>
<protein>
    <submittedName>
        <fullName evidence="1">Uncharacterized protein</fullName>
    </submittedName>
</protein>
<comment type="caution">
    <text evidence="1">The sequence shown here is derived from an EMBL/GenBank/DDBJ whole genome shotgun (WGS) entry which is preliminary data.</text>
</comment>
<gene>
    <name evidence="1" type="ORF">GALL_401770</name>
</gene>
<name>A0A1J5QDX2_9ZZZZ</name>
<organism evidence="1">
    <name type="scientific">mine drainage metagenome</name>
    <dbReference type="NCBI Taxonomy" id="410659"/>
    <lineage>
        <taxon>unclassified sequences</taxon>
        <taxon>metagenomes</taxon>
        <taxon>ecological metagenomes</taxon>
    </lineage>
</organism>
<sequence length="43" mass="4920">MWIQTQQHDRYLVPDVRVFSETSWVGITMDFSATGEGPPSVFC</sequence>
<dbReference type="AlphaFoldDB" id="A0A1J5QDX2"/>
<evidence type="ECO:0000313" key="1">
    <source>
        <dbReference type="EMBL" id="OIQ78124.1"/>
    </source>
</evidence>